<dbReference type="Gene3D" id="3.40.190.10">
    <property type="entry name" value="Periplasmic binding protein-like II"/>
    <property type="match status" value="1"/>
</dbReference>
<dbReference type="PROSITE" id="PS51257">
    <property type="entry name" value="PROKAR_LIPOPROTEIN"/>
    <property type="match status" value="1"/>
</dbReference>
<dbReference type="InterPro" id="IPR042100">
    <property type="entry name" value="Bug_dom1"/>
</dbReference>
<dbReference type="CDD" id="cd07012">
    <property type="entry name" value="PBP2_Bug_TTT"/>
    <property type="match status" value="1"/>
</dbReference>
<dbReference type="SUPFAM" id="SSF53850">
    <property type="entry name" value="Periplasmic binding protein-like II"/>
    <property type="match status" value="1"/>
</dbReference>
<dbReference type="Gene3D" id="3.40.190.150">
    <property type="entry name" value="Bordetella uptake gene, domain 1"/>
    <property type="match status" value="1"/>
</dbReference>
<dbReference type="PANTHER" id="PTHR42928:SF5">
    <property type="entry name" value="BLR1237 PROTEIN"/>
    <property type="match status" value="1"/>
</dbReference>
<evidence type="ECO:0000256" key="3">
    <source>
        <dbReference type="SAM" id="SignalP"/>
    </source>
</evidence>
<evidence type="ECO:0008006" key="6">
    <source>
        <dbReference type="Google" id="ProtNLM"/>
    </source>
</evidence>
<sequence length="356" mass="36408">MALLKSSRLTPALVAAAALVVTAAGCGGKATETPAGGSGPAAAGSSAQASGSAKKGSDYPNKAIEFVVPLPAGGGTDVAARVIAKALSKELGVPVNVVNKPGGNQIPGVMSVLMAKPDGYTLLAEGAAFSSLHALVEDLPYKLEERTFIARISVAPHAYFVNGKSPWNTLQEAIEAAKKDPASFSWTYLGGNTTTDFSLLQLFDVAGIDVAKTKRVPFQGSGPGVQAVAGGHVQFGAAGASAVFSLRKSGDLKVLAVTGAKRLPALEDVATTAELGYPGADMTWWVGISGPKGLPQDVVDRLAAAAQKVAQDPEVAKELEAVGAYPSYLGPEDTRNYVLKEADMFKTLAAKVGTTK</sequence>
<dbReference type="PANTHER" id="PTHR42928">
    <property type="entry name" value="TRICARBOXYLATE-BINDING PROTEIN"/>
    <property type="match status" value="1"/>
</dbReference>
<feature type="compositionally biased region" description="Low complexity" evidence="2">
    <location>
        <begin position="40"/>
        <end position="54"/>
    </location>
</feature>
<keyword evidence="3" id="KW-0732">Signal</keyword>
<accession>A0AA35CI78</accession>
<feature type="chain" id="PRO_5041211326" description="Tripartite-type tricarboxylate transporter, receptor component TctC" evidence="3">
    <location>
        <begin position="24"/>
        <end position="356"/>
    </location>
</feature>
<dbReference type="Proteomes" id="UP001163687">
    <property type="component" value="Chromosome"/>
</dbReference>
<gene>
    <name evidence="4" type="ORF">caldi_06250</name>
</gene>
<dbReference type="KEGG" id="cmic:caldi_06250"/>
<proteinExistence type="inferred from homology"/>
<comment type="similarity">
    <text evidence="1">Belongs to the UPF0065 (bug) family.</text>
</comment>
<evidence type="ECO:0000256" key="1">
    <source>
        <dbReference type="ARBA" id="ARBA00006987"/>
    </source>
</evidence>
<dbReference type="EMBL" id="AP025628">
    <property type="protein sequence ID" value="BDG59535.1"/>
    <property type="molecule type" value="Genomic_DNA"/>
</dbReference>
<protein>
    <recommendedName>
        <fullName evidence="6">Tripartite-type tricarboxylate transporter, receptor component TctC</fullName>
    </recommendedName>
</protein>
<dbReference type="Pfam" id="PF03401">
    <property type="entry name" value="TctC"/>
    <property type="match status" value="1"/>
</dbReference>
<evidence type="ECO:0000313" key="4">
    <source>
        <dbReference type="EMBL" id="BDG59535.1"/>
    </source>
</evidence>
<evidence type="ECO:0000313" key="5">
    <source>
        <dbReference type="Proteomes" id="UP001163687"/>
    </source>
</evidence>
<evidence type="ECO:0000256" key="2">
    <source>
        <dbReference type="SAM" id="MobiDB-lite"/>
    </source>
</evidence>
<keyword evidence="5" id="KW-1185">Reference proteome</keyword>
<reference evidence="4" key="1">
    <citation type="submission" date="2022-03" db="EMBL/GenBank/DDBJ databases">
        <title>Complete genome sequence of Caldinitratiruptor microaerophilus.</title>
        <authorList>
            <person name="Mukaiyama R."/>
            <person name="Nishiyama T."/>
            <person name="Ueda K."/>
        </authorList>
    </citation>
    <scope>NUCLEOTIDE SEQUENCE</scope>
    <source>
        <strain evidence="4">JCM 16183</strain>
    </source>
</reference>
<feature type="signal peptide" evidence="3">
    <location>
        <begin position="1"/>
        <end position="23"/>
    </location>
</feature>
<feature type="region of interest" description="Disordered" evidence="2">
    <location>
        <begin position="32"/>
        <end position="57"/>
    </location>
</feature>
<organism evidence="4 5">
    <name type="scientific">Caldinitratiruptor microaerophilus</name>
    <dbReference type="NCBI Taxonomy" id="671077"/>
    <lineage>
        <taxon>Bacteria</taxon>
        <taxon>Bacillati</taxon>
        <taxon>Bacillota</taxon>
        <taxon>Clostridia</taxon>
        <taxon>Eubacteriales</taxon>
        <taxon>Symbiobacteriaceae</taxon>
        <taxon>Caldinitratiruptor</taxon>
    </lineage>
</organism>
<dbReference type="AlphaFoldDB" id="A0AA35CI78"/>
<name>A0AA35CI78_9FIRM</name>
<dbReference type="InterPro" id="IPR005064">
    <property type="entry name" value="BUG"/>
</dbReference>
<dbReference type="PIRSF" id="PIRSF017082">
    <property type="entry name" value="YflP"/>
    <property type="match status" value="1"/>
</dbReference>
<dbReference type="RefSeq" id="WP_264843656.1">
    <property type="nucleotide sequence ID" value="NZ_AP025628.1"/>
</dbReference>